<keyword evidence="3 5" id="KW-1133">Transmembrane helix</keyword>
<comment type="caution">
    <text evidence="6">The sequence shown here is derived from an EMBL/GenBank/DDBJ whole genome shotgun (WGS) entry which is preliminary data.</text>
</comment>
<dbReference type="EMBL" id="CAJOBP010079629">
    <property type="protein sequence ID" value="CAF4910303.1"/>
    <property type="molecule type" value="Genomic_DNA"/>
</dbReference>
<comment type="subcellular location">
    <subcellularLocation>
        <location evidence="1">Membrane</location>
        <topology evidence="1">Multi-pass membrane protein</topology>
    </subcellularLocation>
</comment>
<organism evidence="6 7">
    <name type="scientific">Rotaria socialis</name>
    <dbReference type="NCBI Taxonomy" id="392032"/>
    <lineage>
        <taxon>Eukaryota</taxon>
        <taxon>Metazoa</taxon>
        <taxon>Spiralia</taxon>
        <taxon>Gnathifera</taxon>
        <taxon>Rotifera</taxon>
        <taxon>Eurotatoria</taxon>
        <taxon>Bdelloidea</taxon>
        <taxon>Philodinida</taxon>
        <taxon>Philodinidae</taxon>
        <taxon>Rotaria</taxon>
    </lineage>
</organism>
<name>A0A821VNI6_9BILA</name>
<evidence type="ECO:0000256" key="5">
    <source>
        <dbReference type="SAM" id="Phobius"/>
    </source>
</evidence>
<evidence type="ECO:0000256" key="1">
    <source>
        <dbReference type="ARBA" id="ARBA00004141"/>
    </source>
</evidence>
<feature type="non-terminal residue" evidence="6">
    <location>
        <position position="64"/>
    </location>
</feature>
<feature type="transmembrane region" description="Helical" evidence="5">
    <location>
        <begin position="32"/>
        <end position="50"/>
    </location>
</feature>
<feature type="non-terminal residue" evidence="6">
    <location>
        <position position="1"/>
    </location>
</feature>
<proteinExistence type="predicted"/>
<evidence type="ECO:0000256" key="3">
    <source>
        <dbReference type="ARBA" id="ARBA00022989"/>
    </source>
</evidence>
<evidence type="ECO:0000313" key="7">
    <source>
        <dbReference type="Proteomes" id="UP000663873"/>
    </source>
</evidence>
<keyword evidence="7" id="KW-1185">Reference proteome</keyword>
<dbReference type="Gene3D" id="1.20.1250.20">
    <property type="entry name" value="MFS general substrate transporter like domains"/>
    <property type="match status" value="1"/>
</dbReference>
<dbReference type="Pfam" id="PF00854">
    <property type="entry name" value="PTR2"/>
    <property type="match status" value="1"/>
</dbReference>
<dbReference type="InterPro" id="IPR000109">
    <property type="entry name" value="POT_fam"/>
</dbReference>
<evidence type="ECO:0000313" key="6">
    <source>
        <dbReference type="EMBL" id="CAF4910303.1"/>
    </source>
</evidence>
<keyword evidence="2 5" id="KW-0812">Transmembrane</keyword>
<dbReference type="InterPro" id="IPR036259">
    <property type="entry name" value="MFS_trans_sf"/>
</dbReference>
<evidence type="ECO:0000256" key="4">
    <source>
        <dbReference type="ARBA" id="ARBA00023136"/>
    </source>
</evidence>
<sequence>AIGVGAVQANMAVFGAEQIREQKATRKYFDKYYAVVNTGGLIAFGFIAYAQQNDSYFIGYIVPS</sequence>
<dbReference type="Proteomes" id="UP000663873">
    <property type="component" value="Unassembled WGS sequence"/>
</dbReference>
<gene>
    <name evidence="6" type="ORF">UJA718_LOCUS45937</name>
</gene>
<dbReference type="AlphaFoldDB" id="A0A821VNI6"/>
<accession>A0A821VNI6</accession>
<dbReference type="GO" id="GO:0022857">
    <property type="term" value="F:transmembrane transporter activity"/>
    <property type="evidence" value="ECO:0007669"/>
    <property type="project" value="InterPro"/>
</dbReference>
<keyword evidence="4 5" id="KW-0472">Membrane</keyword>
<dbReference type="GO" id="GO:0016020">
    <property type="term" value="C:membrane"/>
    <property type="evidence" value="ECO:0007669"/>
    <property type="project" value="UniProtKB-SubCell"/>
</dbReference>
<evidence type="ECO:0000256" key="2">
    <source>
        <dbReference type="ARBA" id="ARBA00022692"/>
    </source>
</evidence>
<protein>
    <submittedName>
        <fullName evidence="6">Uncharacterized protein</fullName>
    </submittedName>
</protein>
<reference evidence="6" key="1">
    <citation type="submission" date="2021-02" db="EMBL/GenBank/DDBJ databases">
        <authorList>
            <person name="Nowell W R."/>
        </authorList>
    </citation>
    <scope>NUCLEOTIDE SEQUENCE</scope>
</reference>